<dbReference type="GO" id="GO:0070773">
    <property type="term" value="F:protein-N-terminal glutamine amidohydrolase activity"/>
    <property type="evidence" value="ECO:0007669"/>
    <property type="project" value="UniProtKB-UniRule"/>
</dbReference>
<evidence type="ECO:0000259" key="9">
    <source>
        <dbReference type="Pfam" id="PF09764"/>
    </source>
</evidence>
<comment type="similarity">
    <text evidence="2 8">Belongs to the NTAQ1 family.</text>
</comment>
<dbReference type="GO" id="GO:0008418">
    <property type="term" value="F:protein-N-terminal asparagine amidohydrolase activity"/>
    <property type="evidence" value="ECO:0007669"/>
    <property type="project" value="UniProtKB-UniRule"/>
</dbReference>
<organism evidence="10 11">
    <name type="scientific">Lonchura striata</name>
    <name type="common">white-rumped munia</name>
    <dbReference type="NCBI Taxonomy" id="40157"/>
    <lineage>
        <taxon>Eukaryota</taxon>
        <taxon>Metazoa</taxon>
        <taxon>Chordata</taxon>
        <taxon>Craniata</taxon>
        <taxon>Vertebrata</taxon>
        <taxon>Euteleostomi</taxon>
        <taxon>Archelosauria</taxon>
        <taxon>Archosauria</taxon>
        <taxon>Dinosauria</taxon>
        <taxon>Saurischia</taxon>
        <taxon>Theropoda</taxon>
        <taxon>Coelurosauria</taxon>
        <taxon>Aves</taxon>
        <taxon>Neognathae</taxon>
        <taxon>Neoaves</taxon>
        <taxon>Telluraves</taxon>
        <taxon>Australaves</taxon>
        <taxon>Passeriformes</taxon>
        <taxon>Passeroidea</taxon>
        <taxon>Estrildidae</taxon>
        <taxon>Estrildinae</taxon>
        <taxon>Lonchura</taxon>
    </lineage>
</organism>
<comment type="caution">
    <text evidence="10">The sequence shown here is derived from an EMBL/GenBank/DDBJ whole genome shotgun (WGS) entry which is preliminary data.</text>
</comment>
<dbReference type="InterPro" id="IPR039733">
    <property type="entry name" value="NTAQ1"/>
</dbReference>
<protein>
    <recommendedName>
        <fullName evidence="5 8">Protein N-terminal glutamine amidohydrolase</fullName>
        <ecNumber evidence="4 8">3.5.1.122</ecNumber>
    </recommendedName>
    <alternativeName>
        <fullName evidence="8">Protein NH2-terminal glutamine deamidase</fullName>
    </alternativeName>
</protein>
<evidence type="ECO:0000256" key="1">
    <source>
        <dbReference type="ARBA" id="ARBA00002022"/>
    </source>
</evidence>
<dbReference type="AlphaFoldDB" id="A0A218VDS6"/>
<dbReference type="Pfam" id="PF09764">
    <property type="entry name" value="Nt_Gln_amidase"/>
    <property type="match status" value="1"/>
</dbReference>
<evidence type="ECO:0000256" key="2">
    <source>
        <dbReference type="ARBA" id="ARBA00008985"/>
    </source>
</evidence>
<name>A0A218VDS6_9PASE</name>
<evidence type="ECO:0000256" key="7">
    <source>
        <dbReference type="ARBA" id="ARBA00048768"/>
    </source>
</evidence>
<feature type="domain" description="Protein N-terminal glutamine amidohydrolase alpha beta roll" evidence="9">
    <location>
        <begin position="20"/>
        <end position="128"/>
    </location>
</feature>
<dbReference type="Gene3D" id="3.10.620.10">
    <property type="entry name" value="Protein N-terminal glutamine amidohydrolase, alpha beta roll"/>
    <property type="match status" value="1"/>
</dbReference>
<dbReference type="Proteomes" id="UP000197619">
    <property type="component" value="Unassembled WGS sequence"/>
</dbReference>
<comment type="subunit">
    <text evidence="3 8">Monomer.</text>
</comment>
<dbReference type="GO" id="GO:0005829">
    <property type="term" value="C:cytosol"/>
    <property type="evidence" value="ECO:0007669"/>
    <property type="project" value="TreeGrafter"/>
</dbReference>
<keyword evidence="11" id="KW-1185">Reference proteome</keyword>
<proteinExistence type="inferred from homology"/>
<evidence type="ECO:0000313" key="10">
    <source>
        <dbReference type="EMBL" id="OWK64059.1"/>
    </source>
</evidence>
<dbReference type="PANTHER" id="PTHR13035">
    <property type="entry name" value="PROTEIN N-TERMINAL GLUTAMINE AMIDOHYDROLASE"/>
    <property type="match status" value="1"/>
</dbReference>
<comment type="function">
    <text evidence="1">Mediates the side-chain deamidation of N-terminal glutamine residues to glutamate, an important step in N-end rule pathway of protein degradation. Conversion of the resulting N-terminal glutamine to glutamate renders the protein susceptible to arginylation, polyubiquitination and degradation as specified by the N-end rule. Does not act on substrates with internal or C-terminal glutamine and does not act on non-glutamine residues in any position. Does not deaminate acetylated N-terminal glutamine. With the exception of proline, all tested second-position residues on substrate peptides do not greatly influence the activity. In contrast, a proline at position 2, virtually abolishes deamidation of N-terminal glutamine.</text>
</comment>
<gene>
    <name evidence="10" type="primary">WDYHV1</name>
    <name evidence="10" type="ORF">RLOC_00005258</name>
</gene>
<dbReference type="InterPro" id="IPR023128">
    <property type="entry name" value="Prot_N_Gln_amidohydro_ab_roll"/>
</dbReference>
<evidence type="ECO:0000256" key="6">
    <source>
        <dbReference type="ARBA" id="ARBA00022801"/>
    </source>
</evidence>
<evidence type="ECO:0000256" key="5">
    <source>
        <dbReference type="ARBA" id="ARBA00021247"/>
    </source>
</evidence>
<keyword evidence="6 8" id="KW-0378">Hydrolase</keyword>
<dbReference type="GO" id="GO:0005634">
    <property type="term" value="C:nucleus"/>
    <property type="evidence" value="ECO:0007669"/>
    <property type="project" value="TreeGrafter"/>
</dbReference>
<comment type="catalytic activity">
    <reaction evidence="7 8">
        <text>N-terminal L-glutaminyl-[protein] + H2O = N-terminal L-glutamyl-[protein] + NH4(+)</text>
        <dbReference type="Rhea" id="RHEA:50680"/>
        <dbReference type="Rhea" id="RHEA-COMP:12668"/>
        <dbReference type="Rhea" id="RHEA-COMP:12777"/>
        <dbReference type="ChEBI" id="CHEBI:15377"/>
        <dbReference type="ChEBI" id="CHEBI:28938"/>
        <dbReference type="ChEBI" id="CHEBI:64721"/>
        <dbReference type="ChEBI" id="CHEBI:64722"/>
        <dbReference type="EC" id="3.5.1.122"/>
    </reaction>
</comment>
<dbReference type="STRING" id="299123.ENSLSDP00000004335"/>
<evidence type="ECO:0000256" key="8">
    <source>
        <dbReference type="RuleBase" id="RU367082"/>
    </source>
</evidence>
<reference evidence="10 11" key="1">
    <citation type="submission" date="2017-05" db="EMBL/GenBank/DDBJ databases">
        <title>Genome of assembly of the Bengalese finch, Lonchura striata domestica.</title>
        <authorList>
            <person name="Colquitt B.M."/>
            <person name="Brainard M.S."/>
        </authorList>
    </citation>
    <scope>NUCLEOTIDE SEQUENCE [LARGE SCALE GENOMIC DNA]</scope>
    <source>
        <strain evidence="10">White83orange57</strain>
    </source>
</reference>
<evidence type="ECO:0000313" key="11">
    <source>
        <dbReference type="Proteomes" id="UP000197619"/>
    </source>
</evidence>
<evidence type="ECO:0000256" key="4">
    <source>
        <dbReference type="ARBA" id="ARBA00012718"/>
    </source>
</evidence>
<sequence length="296" mass="34434">MARPEAGYEAAVPPRPACTYSSCYCEENVWKLCDYIRSQDRYPLEEFYAVFISNDKRMIPLWKQKSGHGDEPVVWDYHVILLHLSSGEQNFIYDLDTVLPFPCPFDVYSVEAFRLDDSLHPEFHRLFQEDSGFIVLPLIRLKRPSSLSLSLKKCCPAPNNLIFLFWAYSRFKQVNKKRYRGQTSEGVRPGIRQITKLCYSVDMMQTEAFRDWIMPGTPGSGVPEYHLPFLAYTVIMNLHQELEYFPFRSLFLDSKMNLDDFISMNPEVGWGSVLSLSDFVHRFGSQTDYSYSLEGQ</sequence>
<evidence type="ECO:0000256" key="3">
    <source>
        <dbReference type="ARBA" id="ARBA00011245"/>
    </source>
</evidence>
<dbReference type="PANTHER" id="PTHR13035:SF0">
    <property type="entry name" value="PROTEIN N-TERMINAL GLUTAMINE AMIDOHYDROLASE"/>
    <property type="match status" value="1"/>
</dbReference>
<dbReference type="EMBL" id="MUZQ01000006">
    <property type="protein sequence ID" value="OWK64059.1"/>
    <property type="molecule type" value="Genomic_DNA"/>
</dbReference>
<accession>A0A218VDS6</accession>
<dbReference type="EC" id="3.5.1.122" evidence="4 8"/>
<dbReference type="InterPro" id="IPR037132">
    <property type="entry name" value="N_Gln_amidohydro_ab_roll_sf"/>
</dbReference>